<organism evidence="2 3">
    <name type="scientific">Nonomuraea indica</name>
    <dbReference type="NCBI Taxonomy" id="1581193"/>
    <lineage>
        <taxon>Bacteria</taxon>
        <taxon>Bacillati</taxon>
        <taxon>Actinomycetota</taxon>
        <taxon>Actinomycetes</taxon>
        <taxon>Streptosporangiales</taxon>
        <taxon>Streptosporangiaceae</taxon>
        <taxon>Nonomuraea</taxon>
    </lineage>
</organism>
<dbReference type="EMBL" id="JBITMB010000005">
    <property type="protein sequence ID" value="MFI7442620.1"/>
    <property type="molecule type" value="Genomic_DNA"/>
</dbReference>
<sequence length="105" mass="10377">MSEATLCIPAGTAIIPRTQMFSGPLWPIAVMSSFAVSTSTVGPPAPPVVPFWPQAFTEANPDGVPEVEQSPGGGGVTVGVTVGVTGGPLGPPTSVTSTSSNEALA</sequence>
<feature type="region of interest" description="Disordered" evidence="1">
    <location>
        <begin position="60"/>
        <end position="105"/>
    </location>
</feature>
<accession>A0ABW8A767</accession>
<gene>
    <name evidence="2" type="ORF">ACIBP5_21845</name>
</gene>
<reference evidence="2 3" key="1">
    <citation type="submission" date="2024-10" db="EMBL/GenBank/DDBJ databases">
        <title>The Natural Products Discovery Center: Release of the First 8490 Sequenced Strains for Exploring Actinobacteria Biosynthetic Diversity.</title>
        <authorList>
            <person name="Kalkreuter E."/>
            <person name="Kautsar S.A."/>
            <person name="Yang D."/>
            <person name="Bader C.D."/>
            <person name="Teijaro C.N."/>
            <person name="Fluegel L."/>
            <person name="Davis C.M."/>
            <person name="Simpson J.R."/>
            <person name="Lauterbach L."/>
            <person name="Steele A.D."/>
            <person name="Gui C."/>
            <person name="Meng S."/>
            <person name="Li G."/>
            <person name="Viehrig K."/>
            <person name="Ye F."/>
            <person name="Su P."/>
            <person name="Kiefer A.F."/>
            <person name="Nichols A."/>
            <person name="Cepeda A.J."/>
            <person name="Yan W."/>
            <person name="Fan B."/>
            <person name="Jiang Y."/>
            <person name="Adhikari A."/>
            <person name="Zheng C.-J."/>
            <person name="Schuster L."/>
            <person name="Cowan T.M."/>
            <person name="Smanski M.J."/>
            <person name="Chevrette M.G."/>
            <person name="De Carvalho L.P.S."/>
            <person name="Shen B."/>
        </authorList>
    </citation>
    <scope>NUCLEOTIDE SEQUENCE [LARGE SCALE GENOMIC DNA]</scope>
    <source>
        <strain evidence="2 3">NPDC049503</strain>
    </source>
</reference>
<proteinExistence type="predicted"/>
<comment type="caution">
    <text evidence="2">The sequence shown here is derived from an EMBL/GenBank/DDBJ whole genome shotgun (WGS) entry which is preliminary data.</text>
</comment>
<keyword evidence="3" id="KW-1185">Reference proteome</keyword>
<dbReference type="Proteomes" id="UP001612928">
    <property type="component" value="Unassembled WGS sequence"/>
</dbReference>
<evidence type="ECO:0000313" key="2">
    <source>
        <dbReference type="EMBL" id="MFI7442620.1"/>
    </source>
</evidence>
<evidence type="ECO:0000256" key="1">
    <source>
        <dbReference type="SAM" id="MobiDB-lite"/>
    </source>
</evidence>
<name>A0ABW8A767_9ACTN</name>
<protein>
    <submittedName>
        <fullName evidence="2">Uncharacterized protein</fullName>
    </submittedName>
</protein>
<dbReference type="RefSeq" id="WP_397022552.1">
    <property type="nucleotide sequence ID" value="NZ_JBITMB010000005.1"/>
</dbReference>
<evidence type="ECO:0000313" key="3">
    <source>
        <dbReference type="Proteomes" id="UP001612928"/>
    </source>
</evidence>
<feature type="compositionally biased region" description="Low complexity" evidence="1">
    <location>
        <begin position="92"/>
        <end position="105"/>
    </location>
</feature>